<dbReference type="SUPFAM" id="SSF56003">
    <property type="entry name" value="Molybdenum cofactor-binding domain"/>
    <property type="match status" value="1"/>
</dbReference>
<dbReference type="InterPro" id="IPR008274">
    <property type="entry name" value="AldOxase/xan_DH_MoCoBD1"/>
</dbReference>
<evidence type="ECO:0000256" key="1">
    <source>
        <dbReference type="ARBA" id="ARBA00022505"/>
    </source>
</evidence>
<keyword evidence="1" id="KW-0500">Molybdenum</keyword>
<dbReference type="Gene3D" id="3.90.1170.50">
    <property type="entry name" value="Aldehyde oxidase/xanthine dehydrogenase, a/b hammerhead"/>
    <property type="match status" value="1"/>
</dbReference>
<evidence type="ECO:0000313" key="4">
    <source>
        <dbReference type="EMBL" id="ANA08054.1"/>
    </source>
</evidence>
<reference evidence="4" key="1">
    <citation type="submission" date="2015-07" db="EMBL/GenBank/DDBJ databases">
        <title>Exploring the genomic information of specific uncultured soil bacteria through a new metagenomic library-based strategy.</title>
        <authorList>
            <person name="Liu Y."/>
            <person name="Zhang R."/>
        </authorList>
    </citation>
    <scope>NUCLEOTIDE SEQUENCE</scope>
</reference>
<gene>
    <name evidence="4" type="primary">coxL</name>
    <name evidence="4" type="ORF">5G4_025</name>
</gene>
<dbReference type="Pfam" id="PF01315">
    <property type="entry name" value="Ald_Xan_dh_C"/>
    <property type="match status" value="1"/>
</dbReference>
<dbReference type="InterPro" id="IPR036856">
    <property type="entry name" value="Ald_Oxase/Xan_DH_a/b_sf"/>
</dbReference>
<evidence type="ECO:0000259" key="3">
    <source>
        <dbReference type="SMART" id="SM01008"/>
    </source>
</evidence>
<dbReference type="GO" id="GO:0016491">
    <property type="term" value="F:oxidoreductase activity"/>
    <property type="evidence" value="ECO:0007669"/>
    <property type="project" value="UniProtKB-KW"/>
</dbReference>
<dbReference type="Pfam" id="PF02738">
    <property type="entry name" value="MoCoBD_1"/>
    <property type="match status" value="1"/>
</dbReference>
<dbReference type="GO" id="GO:0005506">
    <property type="term" value="F:iron ion binding"/>
    <property type="evidence" value="ECO:0007669"/>
    <property type="project" value="InterPro"/>
</dbReference>
<dbReference type="PANTHER" id="PTHR11908">
    <property type="entry name" value="XANTHINE DEHYDROGENASE"/>
    <property type="match status" value="1"/>
</dbReference>
<name>A0A166H3D3_9BACT</name>
<dbReference type="InterPro" id="IPR037165">
    <property type="entry name" value="AldOxase/xan_DH_Mopterin-bd_sf"/>
</dbReference>
<evidence type="ECO:0000256" key="2">
    <source>
        <dbReference type="ARBA" id="ARBA00023002"/>
    </source>
</evidence>
<dbReference type="PANTHER" id="PTHR11908:SF132">
    <property type="entry name" value="ALDEHYDE OXIDASE 1-RELATED"/>
    <property type="match status" value="1"/>
</dbReference>
<dbReference type="SUPFAM" id="SSF54665">
    <property type="entry name" value="CO dehydrogenase molybdoprotein N-domain-like"/>
    <property type="match status" value="1"/>
</dbReference>
<protein>
    <submittedName>
        <fullName evidence="4">Putative oxidoreductase large subunit</fullName>
    </submittedName>
</protein>
<dbReference type="InterPro" id="IPR046867">
    <property type="entry name" value="AldOxase/xan_DH_MoCoBD2"/>
</dbReference>
<dbReference type="InterPro" id="IPR000674">
    <property type="entry name" value="Ald_Oxase/Xan_DH_a/b"/>
</dbReference>
<keyword evidence="2" id="KW-0560">Oxidoreductase</keyword>
<dbReference type="Pfam" id="PF20256">
    <property type="entry name" value="MoCoBD_2"/>
    <property type="match status" value="1"/>
</dbReference>
<dbReference type="EMBL" id="KT342856">
    <property type="protein sequence ID" value="ANA08054.1"/>
    <property type="molecule type" value="Genomic_DNA"/>
</dbReference>
<dbReference type="SMART" id="SM01008">
    <property type="entry name" value="Ald_Xan_dh_C"/>
    <property type="match status" value="1"/>
</dbReference>
<proteinExistence type="predicted"/>
<sequence length="761" mass="81998">MMVAEKEYKVIGTRPVRPDGTDKVTGRAQYGADFRLTGTLVGRVKRSPHAHARIKSIDASKALALPGVKAVITAADWPTPPEGTSISGEGPAQSTRYLVENMMASEKVLYRGHAVAAVAATDAHIAEDALALIDVEYEVLPAVIDVREAMADAAPILLEDLRTKDATDPNAGNKQTNLAAHMQFKRGDLEKGYADADVVIEREYTTEMYHQGYIELHTATANWNKDGNLTIWNSSQAPHNFRQQLSTVLHLPLAQITVVPLEIGGGFGGKLVMYLEPLAALLSKRSGKPVKMTMTRDEVFEATGPTPGGYMRVKMGAKKDGTITAAECSLAYEAGAFPGSPVGMAMNGPWAPYNIPNCQVDGYDVVLNRPKTAAYRAPGTPASMFASEATINEIANMLDIDPMEMRIKNAAKAGDERPWGGNFDDIGNLEMMEAMKSHPHYKSELQGENRGRGVSMGYWGNAGLETSSSASVNTDGSVQFIIGSVDIGGSRASLSMQLAETLGIRMEDVRPKIVDTDSVGFTMFTAGSRTTFAGGWAAYELGQEIRKRMVERAARIWECDPGQVVYGEDGVITGPKDGEGKDRSFTFKQLAGQLGRTGGMIDVSVTVSKSTVGPAYAGHIVDVEVDKDTGKVTILRYTAFQDVGTAIHPSYVEGQIQGGVAQGVGMALTEEYFYNKDGRMLNSSYLDYRMPTALDMPMIETVLIECPNPGHPYGVRGVGEVCIVPPLAAVQQAVAEAIGVRFNHLPITPRAVVEELYKDEA</sequence>
<organism evidence="4">
    <name type="scientific">uncultured bacterium 5G4</name>
    <dbReference type="NCBI Taxonomy" id="1701326"/>
    <lineage>
        <taxon>Bacteria</taxon>
        <taxon>environmental samples</taxon>
    </lineage>
</organism>
<feature type="domain" description="Aldehyde oxidase/xanthine dehydrogenase a/b hammerhead" evidence="3">
    <location>
        <begin position="25"/>
        <end position="141"/>
    </location>
</feature>
<dbReference type="Gene3D" id="3.30.365.10">
    <property type="entry name" value="Aldehyde oxidase/xanthine dehydrogenase, molybdopterin binding domain"/>
    <property type="match status" value="4"/>
</dbReference>
<dbReference type="InterPro" id="IPR016208">
    <property type="entry name" value="Ald_Oxase/xanthine_DH-like"/>
</dbReference>
<accession>A0A166H3D3</accession>
<dbReference type="AlphaFoldDB" id="A0A166H3D3"/>